<dbReference type="Proteomes" id="UP000032142">
    <property type="component" value="Unassembled WGS sequence"/>
</dbReference>
<dbReference type="AlphaFoldDB" id="A0A0B0NTB9"/>
<protein>
    <submittedName>
        <fullName evidence="2">Uncharacterized protein</fullName>
    </submittedName>
</protein>
<keyword evidence="1" id="KW-1133">Transmembrane helix</keyword>
<sequence>MKQSLQVIFLLIWMTLITELLLKFWVLKVMIKFDFNDLLLTQHNILDPARSNTCLQ</sequence>
<keyword evidence="1" id="KW-0812">Transmembrane</keyword>
<organism evidence="2 3">
    <name type="scientific">Gossypium arboreum</name>
    <name type="common">Tree cotton</name>
    <name type="synonym">Gossypium nanking</name>
    <dbReference type="NCBI Taxonomy" id="29729"/>
    <lineage>
        <taxon>Eukaryota</taxon>
        <taxon>Viridiplantae</taxon>
        <taxon>Streptophyta</taxon>
        <taxon>Embryophyta</taxon>
        <taxon>Tracheophyta</taxon>
        <taxon>Spermatophyta</taxon>
        <taxon>Magnoliopsida</taxon>
        <taxon>eudicotyledons</taxon>
        <taxon>Gunneridae</taxon>
        <taxon>Pentapetalae</taxon>
        <taxon>rosids</taxon>
        <taxon>malvids</taxon>
        <taxon>Malvales</taxon>
        <taxon>Malvaceae</taxon>
        <taxon>Malvoideae</taxon>
        <taxon>Gossypium</taxon>
    </lineage>
</organism>
<name>A0A0B0NTB9_GOSAR</name>
<gene>
    <name evidence="2" type="ORF">F383_18302</name>
</gene>
<proteinExistence type="predicted"/>
<dbReference type="EMBL" id="KN401254">
    <property type="protein sequence ID" value="KHG14296.1"/>
    <property type="molecule type" value="Genomic_DNA"/>
</dbReference>
<accession>A0A0B0NTB9</accession>
<evidence type="ECO:0000256" key="1">
    <source>
        <dbReference type="SAM" id="Phobius"/>
    </source>
</evidence>
<evidence type="ECO:0000313" key="2">
    <source>
        <dbReference type="EMBL" id="KHG14296.1"/>
    </source>
</evidence>
<feature type="transmembrane region" description="Helical" evidence="1">
    <location>
        <begin position="6"/>
        <end position="26"/>
    </location>
</feature>
<keyword evidence="3" id="KW-1185">Reference proteome</keyword>
<keyword evidence="1" id="KW-0472">Membrane</keyword>
<reference evidence="3" key="1">
    <citation type="submission" date="2014-09" db="EMBL/GenBank/DDBJ databases">
        <authorList>
            <person name="Mudge J."/>
            <person name="Ramaraj T."/>
            <person name="Lindquist I.E."/>
            <person name="Bharti A.K."/>
            <person name="Sundararajan A."/>
            <person name="Cameron C.T."/>
            <person name="Woodward J.E."/>
            <person name="May G.D."/>
            <person name="Brubaker C."/>
            <person name="Broadhvest J."/>
            <person name="Wilkins T.A."/>
        </authorList>
    </citation>
    <scope>NUCLEOTIDE SEQUENCE</scope>
    <source>
        <strain evidence="3">cv. AKA8401</strain>
    </source>
</reference>
<evidence type="ECO:0000313" key="3">
    <source>
        <dbReference type="Proteomes" id="UP000032142"/>
    </source>
</evidence>